<accession>A0A0H5RDU4</accession>
<feature type="compositionally biased region" description="Polar residues" evidence="1">
    <location>
        <begin position="47"/>
        <end position="61"/>
    </location>
</feature>
<protein>
    <submittedName>
        <fullName evidence="2">Uncharacterized protein</fullName>
    </submittedName>
</protein>
<organism evidence="2">
    <name type="scientific">Spongospora subterranea</name>
    <dbReference type="NCBI Taxonomy" id="70186"/>
    <lineage>
        <taxon>Eukaryota</taxon>
        <taxon>Sar</taxon>
        <taxon>Rhizaria</taxon>
        <taxon>Endomyxa</taxon>
        <taxon>Phytomyxea</taxon>
        <taxon>Plasmodiophorida</taxon>
        <taxon>Plasmodiophoridae</taxon>
        <taxon>Spongospora</taxon>
    </lineage>
</organism>
<reference evidence="2" key="1">
    <citation type="submission" date="2015-04" db="EMBL/GenBank/DDBJ databases">
        <title>The genome sequence of the plant pathogenic Rhizarian Plasmodiophora brassicae reveals insights in its biotrophic life cycle and the origin of chitin synthesis.</title>
        <authorList>
            <person name="Schwelm A."/>
            <person name="Fogelqvist J."/>
            <person name="Knaust A."/>
            <person name="Julke S."/>
            <person name="Lilja T."/>
            <person name="Dhandapani V."/>
            <person name="Bonilla-Rosso G."/>
            <person name="Karlsson M."/>
            <person name="Shevchenko A."/>
            <person name="Choi S.R."/>
            <person name="Kim H.G."/>
            <person name="Park J.Y."/>
            <person name="Lim Y.P."/>
            <person name="Ludwig-Muller J."/>
            <person name="Dixelius C."/>
        </authorList>
    </citation>
    <scope>NUCLEOTIDE SEQUENCE</scope>
    <source>
        <tissue evidence="2">Potato root galls</tissue>
    </source>
</reference>
<name>A0A0H5RDU4_9EUKA</name>
<proteinExistence type="predicted"/>
<feature type="region of interest" description="Disordered" evidence="1">
    <location>
        <begin position="39"/>
        <end position="89"/>
    </location>
</feature>
<evidence type="ECO:0000256" key="1">
    <source>
        <dbReference type="SAM" id="MobiDB-lite"/>
    </source>
</evidence>
<feature type="region of interest" description="Disordered" evidence="1">
    <location>
        <begin position="1"/>
        <end position="25"/>
    </location>
</feature>
<sequence length="109" mass="11934">MGSPAKRGSIKSKKAAGEPNRFRDSQYGTLREIMIGSVDRADRRSDSGLSTYPWSKSQTARGATRVANSKKGGRTNQGTGRYVGRRQSQIAQKKQGLSAFTWAITARIK</sequence>
<dbReference type="AlphaFoldDB" id="A0A0H5RDU4"/>
<evidence type="ECO:0000313" key="2">
    <source>
        <dbReference type="EMBL" id="CRZ12173.1"/>
    </source>
</evidence>
<dbReference type="EMBL" id="HACM01011731">
    <property type="protein sequence ID" value="CRZ12173.1"/>
    <property type="molecule type" value="Transcribed_RNA"/>
</dbReference>